<accession>A0A074YKX7</accession>
<keyword evidence="1" id="KW-0812">Transmembrane</keyword>
<feature type="transmembrane region" description="Helical" evidence="1">
    <location>
        <begin position="71"/>
        <end position="91"/>
    </location>
</feature>
<dbReference type="OrthoDB" id="3777395at2759"/>
<dbReference type="HOGENOM" id="CLU_2170583_0_0_1"/>
<evidence type="ECO:0000313" key="3">
    <source>
        <dbReference type="Proteomes" id="UP000030641"/>
    </source>
</evidence>
<dbReference type="InParanoid" id="A0A074YKX7"/>
<keyword evidence="1" id="KW-0472">Membrane</keyword>
<proteinExistence type="predicted"/>
<dbReference type="RefSeq" id="XP_013345183.1">
    <property type="nucleotide sequence ID" value="XM_013489729.1"/>
</dbReference>
<reference evidence="2 3" key="1">
    <citation type="journal article" date="2014" name="BMC Genomics">
        <title>Genome sequencing of four Aureobasidium pullulans varieties: biotechnological potential, stress tolerance, and description of new species.</title>
        <authorList>
            <person name="Gostin Ar C."/>
            <person name="Ohm R.A."/>
            <person name="Kogej T."/>
            <person name="Sonjak S."/>
            <person name="Turk M."/>
            <person name="Zajc J."/>
            <person name="Zalar P."/>
            <person name="Grube M."/>
            <person name="Sun H."/>
            <person name="Han J."/>
            <person name="Sharma A."/>
            <person name="Chiniquy J."/>
            <person name="Ngan C.Y."/>
            <person name="Lipzen A."/>
            <person name="Barry K."/>
            <person name="Grigoriev I.V."/>
            <person name="Gunde-Cimerman N."/>
        </authorList>
    </citation>
    <scope>NUCLEOTIDE SEQUENCE [LARGE SCALE GENOMIC DNA]</scope>
    <source>
        <strain evidence="2 3">EXF-2481</strain>
    </source>
</reference>
<name>A0A074YKX7_AURSE</name>
<keyword evidence="1" id="KW-1133">Transmembrane helix</keyword>
<organism evidence="2 3">
    <name type="scientific">Aureobasidium subglaciale (strain EXF-2481)</name>
    <name type="common">Aureobasidium pullulans var. subglaciale</name>
    <dbReference type="NCBI Taxonomy" id="1043005"/>
    <lineage>
        <taxon>Eukaryota</taxon>
        <taxon>Fungi</taxon>
        <taxon>Dikarya</taxon>
        <taxon>Ascomycota</taxon>
        <taxon>Pezizomycotina</taxon>
        <taxon>Dothideomycetes</taxon>
        <taxon>Dothideomycetidae</taxon>
        <taxon>Dothideales</taxon>
        <taxon>Saccotheciaceae</taxon>
        <taxon>Aureobasidium</taxon>
    </lineage>
</organism>
<dbReference type="AlphaFoldDB" id="A0A074YKX7"/>
<evidence type="ECO:0000313" key="2">
    <source>
        <dbReference type="EMBL" id="KEQ96689.1"/>
    </source>
</evidence>
<gene>
    <name evidence="2" type="ORF">AUEXF2481DRAFT_651303</name>
</gene>
<evidence type="ECO:0000256" key="1">
    <source>
        <dbReference type="SAM" id="Phobius"/>
    </source>
</evidence>
<protein>
    <submittedName>
        <fullName evidence="2">Uncharacterized protein</fullName>
    </submittedName>
</protein>
<dbReference type="Proteomes" id="UP000030641">
    <property type="component" value="Unassembled WGS sequence"/>
</dbReference>
<keyword evidence="3" id="KW-1185">Reference proteome</keyword>
<dbReference type="EMBL" id="KL584756">
    <property type="protein sequence ID" value="KEQ96689.1"/>
    <property type="molecule type" value="Genomic_DNA"/>
</dbReference>
<sequence length="110" mass="12735">MLRACWYHASTMHMDKCLPFYNHTCDWLGAAICLHDIKAYTTAVTISHQHFRLLNLDSHSSFRKSGLQHPLLFFMFISICIACLVLLSVTLSRYDSNLTVHELYTVSMEH</sequence>
<dbReference type="GeneID" id="25370040"/>